<gene>
    <name evidence="2" type="ORF">SPHA_81388</name>
</gene>
<evidence type="ECO:0000256" key="1">
    <source>
        <dbReference type="SAM" id="Phobius"/>
    </source>
</evidence>
<organism evidence="2 3">
    <name type="scientific">Acanthosepion pharaonis</name>
    <name type="common">Pharaoh cuttlefish</name>
    <name type="synonym">Sepia pharaonis</name>
    <dbReference type="NCBI Taxonomy" id="158019"/>
    <lineage>
        <taxon>Eukaryota</taxon>
        <taxon>Metazoa</taxon>
        <taxon>Spiralia</taxon>
        <taxon>Lophotrochozoa</taxon>
        <taxon>Mollusca</taxon>
        <taxon>Cephalopoda</taxon>
        <taxon>Coleoidea</taxon>
        <taxon>Decapodiformes</taxon>
        <taxon>Sepiida</taxon>
        <taxon>Sepiina</taxon>
        <taxon>Sepiidae</taxon>
        <taxon>Acanthosepion</taxon>
    </lineage>
</organism>
<feature type="transmembrane region" description="Helical" evidence="1">
    <location>
        <begin position="315"/>
        <end position="339"/>
    </location>
</feature>
<feature type="transmembrane region" description="Helical" evidence="1">
    <location>
        <begin position="163"/>
        <end position="185"/>
    </location>
</feature>
<feature type="transmembrane region" description="Helical" evidence="1">
    <location>
        <begin position="191"/>
        <end position="213"/>
    </location>
</feature>
<reference evidence="2" key="1">
    <citation type="submission" date="2021-01" db="EMBL/GenBank/DDBJ databases">
        <authorList>
            <person name="Li R."/>
            <person name="Bekaert M."/>
        </authorList>
    </citation>
    <scope>NUCLEOTIDE SEQUENCE</scope>
    <source>
        <strain evidence="2">Farmed</strain>
    </source>
</reference>
<dbReference type="EMBL" id="CAHIKZ030005632">
    <property type="protein sequence ID" value="CAE1332380.1"/>
    <property type="molecule type" value="Genomic_DNA"/>
</dbReference>
<keyword evidence="3" id="KW-1185">Reference proteome</keyword>
<keyword evidence="1" id="KW-1133">Transmembrane helix</keyword>
<keyword evidence="1" id="KW-0472">Membrane</keyword>
<dbReference type="Proteomes" id="UP000597762">
    <property type="component" value="Unassembled WGS sequence"/>
</dbReference>
<proteinExistence type="predicted"/>
<sequence length="340" mass="40007">MIINEGISPPQGCCFHFLLFSDNLICPRFHIIRFHSPIVPLQPPFNSFNISILYFHYKICLPVFLFNFKMLGFLSFIISLQSLRCVQTSILQHFPFLRRHSHNIRRLRSPTNFHFSFLISPVVSFSILLYVLLLSFVLLSVLSFFRSIILCFIFFVPTSFVTILVSFCFLSPILCLSFAFFLQLLRVHSSLIVLFILSSSLFLFSFFYSSLHFASLCFPSRIFSFQSSIICHRFTIPPSSILTFFVSFCIVYFYSPIFRFQFFSHLNAFSHSFFPVFCPLPYTSDHLYILLSFAFILLIFLFFPVHGSLPPFHSLFYYSSYLFSYLLSPYFYHLFLFAYL</sequence>
<protein>
    <submittedName>
        <fullName evidence="2">Uncharacterized protein</fullName>
    </submittedName>
</protein>
<evidence type="ECO:0000313" key="2">
    <source>
        <dbReference type="EMBL" id="CAE1332380.1"/>
    </source>
</evidence>
<evidence type="ECO:0000313" key="3">
    <source>
        <dbReference type="Proteomes" id="UP000597762"/>
    </source>
</evidence>
<feature type="transmembrane region" description="Helical" evidence="1">
    <location>
        <begin position="234"/>
        <end position="254"/>
    </location>
</feature>
<name>A0A812EST2_ACAPH</name>
<accession>A0A812EST2</accession>
<feature type="transmembrane region" description="Helical" evidence="1">
    <location>
        <begin position="287"/>
        <end position="309"/>
    </location>
</feature>
<keyword evidence="1" id="KW-0812">Transmembrane</keyword>
<dbReference type="AlphaFoldDB" id="A0A812EST2"/>
<comment type="caution">
    <text evidence="2">The sequence shown here is derived from an EMBL/GenBank/DDBJ whole genome shotgun (WGS) entry which is preliminary data.</text>
</comment>